<protein>
    <submittedName>
        <fullName evidence="5">AraC-type DNA-binding protein</fullName>
    </submittedName>
</protein>
<dbReference type="Gene3D" id="1.10.10.60">
    <property type="entry name" value="Homeodomain-like"/>
    <property type="match status" value="2"/>
</dbReference>
<dbReference type="InterPro" id="IPR050204">
    <property type="entry name" value="AraC_XylS_family_regulators"/>
</dbReference>
<organism evidence="5 6">
    <name type="scientific">Propionispira arboris</name>
    <dbReference type="NCBI Taxonomy" id="84035"/>
    <lineage>
        <taxon>Bacteria</taxon>
        <taxon>Bacillati</taxon>
        <taxon>Bacillota</taxon>
        <taxon>Negativicutes</taxon>
        <taxon>Selenomonadales</taxon>
        <taxon>Selenomonadaceae</taxon>
        <taxon>Propionispira</taxon>
    </lineage>
</organism>
<dbReference type="InterPro" id="IPR037923">
    <property type="entry name" value="HTH-like"/>
</dbReference>
<dbReference type="GO" id="GO:0003700">
    <property type="term" value="F:DNA-binding transcription factor activity"/>
    <property type="evidence" value="ECO:0007669"/>
    <property type="project" value="InterPro"/>
</dbReference>
<dbReference type="InterPro" id="IPR020449">
    <property type="entry name" value="Tscrpt_reg_AraC-type_HTH"/>
</dbReference>
<proteinExistence type="predicted"/>
<dbReference type="SUPFAM" id="SSF51215">
    <property type="entry name" value="Regulatory protein AraC"/>
    <property type="match status" value="1"/>
</dbReference>
<dbReference type="STRING" id="84035.SAMN05660742_12430"/>
<dbReference type="Proteomes" id="UP000199662">
    <property type="component" value="Unassembled WGS sequence"/>
</dbReference>
<accession>A0A1H7D1N0</accession>
<dbReference type="PANTHER" id="PTHR46796">
    <property type="entry name" value="HTH-TYPE TRANSCRIPTIONAL ACTIVATOR RHAS-RELATED"/>
    <property type="match status" value="1"/>
</dbReference>
<dbReference type="SMART" id="SM00342">
    <property type="entry name" value="HTH_ARAC"/>
    <property type="match status" value="1"/>
</dbReference>
<evidence type="ECO:0000256" key="1">
    <source>
        <dbReference type="ARBA" id="ARBA00023015"/>
    </source>
</evidence>
<evidence type="ECO:0000259" key="4">
    <source>
        <dbReference type="PROSITE" id="PS01124"/>
    </source>
</evidence>
<dbReference type="SUPFAM" id="SSF46689">
    <property type="entry name" value="Homeodomain-like"/>
    <property type="match status" value="2"/>
</dbReference>
<dbReference type="Pfam" id="PF02311">
    <property type="entry name" value="AraC_binding"/>
    <property type="match status" value="1"/>
</dbReference>
<keyword evidence="1" id="KW-0805">Transcription regulation</keyword>
<dbReference type="EMBL" id="FNZK01000024">
    <property type="protein sequence ID" value="SEJ92025.1"/>
    <property type="molecule type" value="Genomic_DNA"/>
</dbReference>
<dbReference type="PANTHER" id="PTHR46796:SF2">
    <property type="entry name" value="TRANSCRIPTIONAL REGULATORY PROTEIN"/>
    <property type="match status" value="1"/>
</dbReference>
<evidence type="ECO:0000313" key="6">
    <source>
        <dbReference type="Proteomes" id="UP000199662"/>
    </source>
</evidence>
<dbReference type="PRINTS" id="PR00032">
    <property type="entry name" value="HTHARAC"/>
</dbReference>
<keyword evidence="6" id="KW-1185">Reference proteome</keyword>
<dbReference type="RefSeq" id="WP_091835143.1">
    <property type="nucleotide sequence ID" value="NZ_FNZK01000024.1"/>
</dbReference>
<reference evidence="6" key="1">
    <citation type="submission" date="2016-10" db="EMBL/GenBank/DDBJ databases">
        <authorList>
            <person name="Varghese N."/>
            <person name="Submissions S."/>
        </authorList>
    </citation>
    <scope>NUCLEOTIDE SEQUENCE [LARGE SCALE GENOMIC DNA]</scope>
    <source>
        <strain evidence="6">DSM 2179</strain>
    </source>
</reference>
<dbReference type="PROSITE" id="PS01124">
    <property type="entry name" value="HTH_ARAC_FAMILY_2"/>
    <property type="match status" value="1"/>
</dbReference>
<keyword evidence="3" id="KW-0804">Transcription</keyword>
<evidence type="ECO:0000256" key="2">
    <source>
        <dbReference type="ARBA" id="ARBA00023125"/>
    </source>
</evidence>
<name>A0A1H7D1N0_9FIRM</name>
<keyword evidence="2 5" id="KW-0238">DNA-binding</keyword>
<evidence type="ECO:0000256" key="3">
    <source>
        <dbReference type="ARBA" id="ARBA00023163"/>
    </source>
</evidence>
<evidence type="ECO:0000313" key="5">
    <source>
        <dbReference type="EMBL" id="SEJ92025.1"/>
    </source>
</evidence>
<dbReference type="Pfam" id="PF12833">
    <property type="entry name" value="HTH_18"/>
    <property type="match status" value="1"/>
</dbReference>
<dbReference type="GO" id="GO:0043565">
    <property type="term" value="F:sequence-specific DNA binding"/>
    <property type="evidence" value="ECO:0007669"/>
    <property type="project" value="InterPro"/>
</dbReference>
<dbReference type="InterPro" id="IPR003313">
    <property type="entry name" value="AraC-bd"/>
</dbReference>
<dbReference type="InterPro" id="IPR009057">
    <property type="entry name" value="Homeodomain-like_sf"/>
</dbReference>
<feature type="domain" description="HTH araC/xylS-type" evidence="4">
    <location>
        <begin position="171"/>
        <end position="268"/>
    </location>
</feature>
<gene>
    <name evidence="5" type="ORF">SAMN05660742_12430</name>
</gene>
<sequence>MVPETRTVCFDADLNIEAYSFKGIRQKFPTHFHEYYVIGFIENGRRELFCKNKHYIVERDTLIIFNPQDSHMCQQLDNQPLDYRCINISVDNMQKIVREITQKTYLPYFTEPVLCDSELVSALHDLHEMLMHQEKDFKKDELFLLIMEELIFEHADTIFDQNSIEPSAEIKIICDFLQANYSENIKLNDLSQLANISKYHLLRSFTKQKGISPYCYLEAIRISAAKKLLEQQCSPLNVALQTGFSDQSHFSNFFKRIIGLTPKQYMNIFITETKHKK</sequence>
<dbReference type="InterPro" id="IPR018060">
    <property type="entry name" value="HTH_AraC"/>
</dbReference>
<dbReference type="AlphaFoldDB" id="A0A1H7D1N0"/>